<dbReference type="Proteomes" id="UP000231279">
    <property type="component" value="Unassembled WGS sequence"/>
</dbReference>
<protein>
    <recommendedName>
        <fullName evidence="3">FBD domain-containing protein</fullName>
    </recommendedName>
</protein>
<reference evidence="2" key="1">
    <citation type="journal article" date="2018" name="Gigascience">
        <title>Genome assembly of the Pink Ipe (Handroanthus impetiginosus, Bignoniaceae), a highly valued, ecologically keystone Neotropical timber forest tree.</title>
        <authorList>
            <person name="Silva-Junior O.B."/>
            <person name="Grattapaglia D."/>
            <person name="Novaes E."/>
            <person name="Collevatti R.G."/>
        </authorList>
    </citation>
    <scope>NUCLEOTIDE SEQUENCE [LARGE SCALE GENOMIC DNA]</scope>
    <source>
        <strain evidence="2">cv. UFG-1</strain>
    </source>
</reference>
<dbReference type="AlphaFoldDB" id="A0A2G9G2G6"/>
<dbReference type="PANTHER" id="PTHR31900:SF30">
    <property type="entry name" value="SUPERFAMILY PROTEIN, PUTATIVE-RELATED"/>
    <property type="match status" value="1"/>
</dbReference>
<gene>
    <name evidence="1" type="ORF">CDL12_27989</name>
</gene>
<proteinExistence type="predicted"/>
<dbReference type="SUPFAM" id="SSF52047">
    <property type="entry name" value="RNI-like"/>
    <property type="match status" value="1"/>
</dbReference>
<name>A0A2G9G2G6_9LAMI</name>
<dbReference type="InterPro" id="IPR050232">
    <property type="entry name" value="FBL13/AtMIF1-like"/>
</dbReference>
<keyword evidence="2" id="KW-1185">Reference proteome</keyword>
<dbReference type="PANTHER" id="PTHR31900">
    <property type="entry name" value="F-BOX/RNI SUPERFAMILY PROTEIN-RELATED"/>
    <property type="match status" value="1"/>
</dbReference>
<comment type="caution">
    <text evidence="1">The sequence shown here is derived from an EMBL/GenBank/DDBJ whole genome shotgun (WGS) entry which is preliminary data.</text>
</comment>
<dbReference type="STRING" id="429701.A0A2G9G2G6"/>
<sequence>MLEHLHLCIYHQIERGDVEIDAPNLKSFCFQGILRSICFENTSLIEEIGITLDEESAVEAFQELEGNLIEFFSRVSSIKRLRLNGGFLQLLSKGEVPQKLSNGLSHLTFLQLSHLDFPCKAELSCALCLIRSSPNLRSLHIIRPIIMDIHDVLAAPRYLKEQKKIGLTFSQLEYVKIDGFSGIEPELRFVKLILSAAIRLEEIGDHV</sequence>
<dbReference type="EMBL" id="NKXS01007553">
    <property type="protein sequence ID" value="PIM99516.1"/>
    <property type="molecule type" value="Genomic_DNA"/>
</dbReference>
<evidence type="ECO:0000313" key="2">
    <source>
        <dbReference type="Proteomes" id="UP000231279"/>
    </source>
</evidence>
<organism evidence="1 2">
    <name type="scientific">Handroanthus impetiginosus</name>
    <dbReference type="NCBI Taxonomy" id="429701"/>
    <lineage>
        <taxon>Eukaryota</taxon>
        <taxon>Viridiplantae</taxon>
        <taxon>Streptophyta</taxon>
        <taxon>Embryophyta</taxon>
        <taxon>Tracheophyta</taxon>
        <taxon>Spermatophyta</taxon>
        <taxon>Magnoliopsida</taxon>
        <taxon>eudicotyledons</taxon>
        <taxon>Gunneridae</taxon>
        <taxon>Pentapetalae</taxon>
        <taxon>asterids</taxon>
        <taxon>lamiids</taxon>
        <taxon>Lamiales</taxon>
        <taxon>Bignoniaceae</taxon>
        <taxon>Crescentiina</taxon>
        <taxon>Tabebuia alliance</taxon>
        <taxon>Handroanthus</taxon>
    </lineage>
</organism>
<dbReference type="OrthoDB" id="1703979at2759"/>
<evidence type="ECO:0000313" key="1">
    <source>
        <dbReference type="EMBL" id="PIM99516.1"/>
    </source>
</evidence>
<accession>A0A2G9G2G6</accession>
<evidence type="ECO:0008006" key="3">
    <source>
        <dbReference type="Google" id="ProtNLM"/>
    </source>
</evidence>